<dbReference type="Proteomes" id="UP000186176">
    <property type="component" value="Unassembled WGS sequence"/>
</dbReference>
<accession>A0A1J4MHD3</accession>
<proteinExistence type="inferred from homology"/>
<comment type="catalytic activity">
    <reaction evidence="14">
        <text>ATP + H2O = ADP + phosphate + H(+)</text>
        <dbReference type="Rhea" id="RHEA:13065"/>
        <dbReference type="ChEBI" id="CHEBI:15377"/>
        <dbReference type="ChEBI" id="CHEBI:15378"/>
        <dbReference type="ChEBI" id="CHEBI:30616"/>
        <dbReference type="ChEBI" id="CHEBI:43474"/>
        <dbReference type="ChEBI" id="CHEBI:456216"/>
        <dbReference type="EC" id="5.6.2.4"/>
    </reaction>
</comment>
<comment type="subcellular location">
    <subcellularLocation>
        <location evidence="1">Nucleus</location>
    </subcellularLocation>
</comment>
<evidence type="ECO:0000256" key="9">
    <source>
        <dbReference type="ARBA" id="ARBA00023204"/>
    </source>
</evidence>
<comment type="catalytic activity">
    <reaction evidence="12">
        <text>Couples ATP hydrolysis with the unwinding of duplex DNA by translocating in the 3'-5' direction.</text>
        <dbReference type="EC" id="5.6.2.4"/>
    </reaction>
</comment>
<evidence type="ECO:0000256" key="10">
    <source>
        <dbReference type="ARBA" id="ARBA00023235"/>
    </source>
</evidence>
<feature type="domain" description="Helicase C-terminal" evidence="17">
    <location>
        <begin position="545"/>
        <end position="723"/>
    </location>
</feature>
<name>A0A1J4MHD3_9CRYT</name>
<evidence type="ECO:0000256" key="13">
    <source>
        <dbReference type="ARBA" id="ARBA00034808"/>
    </source>
</evidence>
<dbReference type="Pfam" id="PF13625">
    <property type="entry name" value="Helicase_C_3"/>
    <property type="match status" value="1"/>
</dbReference>
<evidence type="ECO:0000256" key="14">
    <source>
        <dbReference type="ARBA" id="ARBA00048988"/>
    </source>
</evidence>
<reference evidence="18 19" key="1">
    <citation type="submission" date="2016-10" db="EMBL/GenBank/DDBJ databases">
        <title>Reductive evolution of mitochondrial metabolism and differential evolution of invasion-related proteins in Cryptosporidium.</title>
        <authorList>
            <person name="Liu S."/>
            <person name="Roellig D.M."/>
            <person name="Guo Y."/>
            <person name="Li N."/>
            <person name="Frace M.A."/>
            <person name="Tang K."/>
            <person name="Zhang L."/>
            <person name="Feng Y."/>
            <person name="Xiao L."/>
        </authorList>
    </citation>
    <scope>NUCLEOTIDE SEQUENCE [LARGE SCALE GENOMIC DNA]</scope>
    <source>
        <strain evidence="18">39726</strain>
    </source>
</reference>
<dbReference type="GO" id="GO:0006367">
    <property type="term" value="P:transcription initiation at RNA polymerase II promoter"/>
    <property type="evidence" value="ECO:0007669"/>
    <property type="project" value="InterPro"/>
</dbReference>
<dbReference type="NCBIfam" id="TIGR00603">
    <property type="entry name" value="rad25"/>
    <property type="match status" value="1"/>
</dbReference>
<keyword evidence="6 18" id="KW-0347">Helicase</keyword>
<evidence type="ECO:0000256" key="3">
    <source>
        <dbReference type="ARBA" id="ARBA00022741"/>
    </source>
</evidence>
<keyword evidence="19" id="KW-1185">Reference proteome</keyword>
<evidence type="ECO:0000259" key="17">
    <source>
        <dbReference type="PROSITE" id="PS51194"/>
    </source>
</evidence>
<dbReference type="GeneID" id="39980214"/>
<dbReference type="EC" id="5.6.2.4" evidence="13"/>
<evidence type="ECO:0000256" key="8">
    <source>
        <dbReference type="ARBA" id="ARBA00023125"/>
    </source>
</evidence>
<gene>
    <name evidence="18" type="ORF">cubi_03422</name>
</gene>
<keyword evidence="5" id="KW-0378">Hydrolase</keyword>
<dbReference type="Pfam" id="PF04851">
    <property type="entry name" value="ResIII"/>
    <property type="match status" value="1"/>
</dbReference>
<dbReference type="InterPro" id="IPR050615">
    <property type="entry name" value="ATP-dep_DNA_Helicase"/>
</dbReference>
<dbReference type="PANTHER" id="PTHR11274:SF0">
    <property type="entry name" value="GENERAL TRANSCRIPTION AND DNA REPAIR FACTOR IIH HELICASE SUBUNIT XPB"/>
    <property type="match status" value="1"/>
</dbReference>
<dbReference type="SUPFAM" id="SSF52540">
    <property type="entry name" value="P-loop containing nucleoside triphosphate hydrolases"/>
    <property type="match status" value="2"/>
</dbReference>
<dbReference type="InterPro" id="IPR001161">
    <property type="entry name" value="XPB/Ssl2"/>
</dbReference>
<evidence type="ECO:0000256" key="12">
    <source>
        <dbReference type="ARBA" id="ARBA00034617"/>
    </source>
</evidence>
<keyword evidence="7" id="KW-0067">ATP-binding</keyword>
<dbReference type="VEuPathDB" id="CryptoDB:cubi_03422"/>
<sequence length="837" mass="94518">MDLTTKLSRFVINYDPSSNDVEPLPLACDSQQVVLKPFRDYSSDLKLKLDHDKRPIWVFPDGLIIIETFHQSSKAACEFLVTISEPLSRPELIHEYQLTIFSLYAAVSLGITVDSIIETLGKFSKNEIPDALVNAIRGHCKLFGKLKIVLLDGRYFVEATSRQELSYLLSDERIKSARIIKKVNSSSSAAPSTTGTNAGNRPEEDDINKSDFNVAQAPSLNPNDLAFKISENPNKNKDNNENTASSLSLTDQTSNNNSNSNSNNMIYSFEISGDKVDIVTMASFVTLHRPLLSEYDFRSDSKNPNLDVSLRHTTQIRYYQEQALRMMFSNGRARSGIIVLPCGAGKTLTGITAACTMRKSVLILTTSAVAVSQWKFQFEQYTTVDPNKVHCLTSSNKEPLGPTSEAVVLVTTYTMMAFTGKRSTSSSQIISQIQEREWGLLIFDEVQFAPAPAFRRINGIVKAHCKLGLTATLVREDDLIQDLQWLIGPKLYEANWMELQDRGYLARALCSEVWCPMTASYYREYLDCSHAKKRKLWVCNPNKLRVCEFLIRWHEQRGDKILVFSDSLFALINIAVALKKPFVCGSVDTLERIKILQQFKENPNFNTIFLSKVGDNAIDIPLANVVIQISFNFASRRQEAQRLGRILRPKPYSGMKSGKVINKTSENTDISEQPYNAFFYSLLSKDTEEMEYADKRQQFIIDQGYSYRVMTMDSFPLENENLQYSDVETQEKMLELIKQSDDSLDDDELGVNIDEIGKISNNSDILSSTITKVSNIDQISSTASTSFSLNLSKNIGKDSLENPNQTIRRPALSLKKNTSKAKINEMHSLFRQFHKNR</sequence>
<dbReference type="GO" id="GO:0005675">
    <property type="term" value="C:transcription factor TFIIH holo complex"/>
    <property type="evidence" value="ECO:0007669"/>
    <property type="project" value="TreeGrafter"/>
</dbReference>
<dbReference type="Pfam" id="PF16203">
    <property type="entry name" value="ERCC3_RAD25_C"/>
    <property type="match status" value="1"/>
</dbReference>
<protein>
    <recommendedName>
        <fullName evidence="13">DNA 3'-5' helicase</fullName>
        <ecNumber evidence="13">5.6.2.4</ecNumber>
    </recommendedName>
</protein>
<dbReference type="Gene3D" id="3.40.50.300">
    <property type="entry name" value="P-loop containing nucleotide triphosphate hydrolases"/>
    <property type="match status" value="2"/>
</dbReference>
<dbReference type="CDD" id="cd18029">
    <property type="entry name" value="DEXHc_XPB"/>
    <property type="match status" value="1"/>
</dbReference>
<dbReference type="GO" id="GO:0016787">
    <property type="term" value="F:hydrolase activity"/>
    <property type="evidence" value="ECO:0007669"/>
    <property type="project" value="UniProtKB-KW"/>
</dbReference>
<evidence type="ECO:0000256" key="1">
    <source>
        <dbReference type="ARBA" id="ARBA00004123"/>
    </source>
</evidence>
<dbReference type="RefSeq" id="XP_028874879.1">
    <property type="nucleotide sequence ID" value="XM_029020435.1"/>
</dbReference>
<dbReference type="GO" id="GO:0003677">
    <property type="term" value="F:DNA binding"/>
    <property type="evidence" value="ECO:0007669"/>
    <property type="project" value="UniProtKB-KW"/>
</dbReference>
<evidence type="ECO:0000256" key="7">
    <source>
        <dbReference type="ARBA" id="ARBA00022840"/>
    </source>
</evidence>
<evidence type="ECO:0000256" key="15">
    <source>
        <dbReference type="SAM" id="MobiDB-lite"/>
    </source>
</evidence>
<dbReference type="GO" id="GO:0097550">
    <property type="term" value="C:transcription preinitiation complex"/>
    <property type="evidence" value="ECO:0007669"/>
    <property type="project" value="TreeGrafter"/>
</dbReference>
<keyword evidence="3" id="KW-0547">Nucleotide-binding</keyword>
<feature type="compositionally biased region" description="Polar residues" evidence="15">
    <location>
        <begin position="243"/>
        <end position="253"/>
    </location>
</feature>
<evidence type="ECO:0000256" key="2">
    <source>
        <dbReference type="ARBA" id="ARBA00006637"/>
    </source>
</evidence>
<evidence type="ECO:0000313" key="19">
    <source>
        <dbReference type="Proteomes" id="UP000186176"/>
    </source>
</evidence>
<dbReference type="GO" id="GO:0006289">
    <property type="term" value="P:nucleotide-excision repair"/>
    <property type="evidence" value="ECO:0007669"/>
    <property type="project" value="InterPro"/>
</dbReference>
<dbReference type="PROSITE" id="PS51194">
    <property type="entry name" value="HELICASE_CTER"/>
    <property type="match status" value="1"/>
</dbReference>
<organism evidence="18 19">
    <name type="scientific">Cryptosporidium ubiquitum</name>
    <dbReference type="NCBI Taxonomy" id="857276"/>
    <lineage>
        <taxon>Eukaryota</taxon>
        <taxon>Sar</taxon>
        <taxon>Alveolata</taxon>
        <taxon>Apicomplexa</taxon>
        <taxon>Conoidasida</taxon>
        <taxon>Coccidia</taxon>
        <taxon>Eucoccidiorida</taxon>
        <taxon>Eimeriorina</taxon>
        <taxon>Cryptosporidiidae</taxon>
        <taxon>Cryptosporidium</taxon>
    </lineage>
</organism>
<dbReference type="SMART" id="SM00487">
    <property type="entry name" value="DEXDc"/>
    <property type="match status" value="1"/>
</dbReference>
<evidence type="ECO:0000256" key="4">
    <source>
        <dbReference type="ARBA" id="ARBA00022763"/>
    </source>
</evidence>
<dbReference type="InterPro" id="IPR032830">
    <property type="entry name" value="XPB/Ssl2_N"/>
</dbReference>
<evidence type="ECO:0000256" key="6">
    <source>
        <dbReference type="ARBA" id="ARBA00022806"/>
    </source>
</evidence>
<evidence type="ECO:0000259" key="16">
    <source>
        <dbReference type="PROSITE" id="PS51192"/>
    </source>
</evidence>
<feature type="compositionally biased region" description="Low complexity" evidence="15">
    <location>
        <begin position="186"/>
        <end position="200"/>
    </location>
</feature>
<dbReference type="AlphaFoldDB" id="A0A1J4MHD3"/>
<dbReference type="GO" id="GO:0005524">
    <property type="term" value="F:ATP binding"/>
    <property type="evidence" value="ECO:0007669"/>
    <property type="project" value="UniProtKB-KW"/>
</dbReference>
<dbReference type="GO" id="GO:0000112">
    <property type="term" value="C:nucleotide-excision repair factor 3 complex"/>
    <property type="evidence" value="ECO:0007669"/>
    <property type="project" value="TreeGrafter"/>
</dbReference>
<dbReference type="InterPro" id="IPR032438">
    <property type="entry name" value="ERCC3_RAD25_C"/>
</dbReference>
<dbReference type="EMBL" id="LRBP01000014">
    <property type="protein sequence ID" value="OII73624.1"/>
    <property type="molecule type" value="Genomic_DNA"/>
</dbReference>
<dbReference type="GO" id="GO:0043138">
    <property type="term" value="F:3'-5' DNA helicase activity"/>
    <property type="evidence" value="ECO:0007669"/>
    <property type="project" value="UniProtKB-EC"/>
</dbReference>
<keyword evidence="11" id="KW-0539">Nucleus</keyword>
<dbReference type="InterPro" id="IPR027417">
    <property type="entry name" value="P-loop_NTPase"/>
</dbReference>
<dbReference type="PROSITE" id="PS51192">
    <property type="entry name" value="HELICASE_ATP_BIND_1"/>
    <property type="match status" value="1"/>
</dbReference>
<evidence type="ECO:0000256" key="5">
    <source>
        <dbReference type="ARBA" id="ARBA00022801"/>
    </source>
</evidence>
<dbReference type="SMART" id="SM00490">
    <property type="entry name" value="HELICc"/>
    <property type="match status" value="1"/>
</dbReference>
<feature type="domain" description="Helicase ATP-binding" evidence="16">
    <location>
        <begin position="327"/>
        <end position="491"/>
    </location>
</feature>
<dbReference type="PRINTS" id="PR00851">
    <property type="entry name" value="XRODRMPGMNTB"/>
</dbReference>
<evidence type="ECO:0000256" key="11">
    <source>
        <dbReference type="ARBA" id="ARBA00023242"/>
    </source>
</evidence>
<dbReference type="InterPro" id="IPR001650">
    <property type="entry name" value="Helicase_C-like"/>
</dbReference>
<dbReference type="CDD" id="cd18789">
    <property type="entry name" value="SF2_C_XPB"/>
    <property type="match status" value="1"/>
</dbReference>
<comment type="similarity">
    <text evidence="2">Belongs to the helicase family. RAD25/XPB subfamily.</text>
</comment>
<keyword evidence="9" id="KW-0234">DNA repair</keyword>
<keyword evidence="4" id="KW-0227">DNA damage</keyword>
<comment type="caution">
    <text evidence="18">The sequence shown here is derived from an EMBL/GenBank/DDBJ whole genome shotgun (WGS) entry which is preliminary data.</text>
</comment>
<feature type="region of interest" description="Disordered" evidence="15">
    <location>
        <begin position="223"/>
        <end position="262"/>
    </location>
</feature>
<evidence type="ECO:0000313" key="18">
    <source>
        <dbReference type="EMBL" id="OII73624.1"/>
    </source>
</evidence>
<dbReference type="PANTHER" id="PTHR11274">
    <property type="entry name" value="RAD25/XP-B DNA REPAIR HELICASE"/>
    <property type="match status" value="1"/>
</dbReference>
<keyword evidence="10" id="KW-0413">Isomerase</keyword>
<keyword evidence="8" id="KW-0238">DNA-binding</keyword>
<dbReference type="InterPro" id="IPR014001">
    <property type="entry name" value="Helicase_ATP-bd"/>
</dbReference>
<dbReference type="OrthoDB" id="10262986at2759"/>
<feature type="region of interest" description="Disordered" evidence="15">
    <location>
        <begin position="186"/>
        <end position="208"/>
    </location>
</feature>
<dbReference type="InterPro" id="IPR006935">
    <property type="entry name" value="Helicase/UvrB_N"/>
</dbReference>
<dbReference type="FunFam" id="3.40.50.300:FF:000077">
    <property type="entry name" value="Probable DNA repair helicase RAD25"/>
    <property type="match status" value="1"/>
</dbReference>